<keyword evidence="3" id="KW-1185">Reference proteome</keyword>
<evidence type="ECO:0000256" key="1">
    <source>
        <dbReference type="SAM" id="MobiDB-lite"/>
    </source>
</evidence>
<dbReference type="EMBL" id="BMPP01000013">
    <property type="protein sequence ID" value="GGK33539.1"/>
    <property type="molecule type" value="Genomic_DNA"/>
</dbReference>
<gene>
    <name evidence="2" type="ORF">GCM10008955_29480</name>
</gene>
<feature type="region of interest" description="Disordered" evidence="1">
    <location>
        <begin position="71"/>
        <end position="112"/>
    </location>
</feature>
<proteinExistence type="predicted"/>
<reference evidence="3" key="1">
    <citation type="journal article" date="2019" name="Int. J. Syst. Evol. Microbiol.">
        <title>The Global Catalogue of Microorganisms (GCM) 10K type strain sequencing project: providing services to taxonomists for standard genome sequencing and annotation.</title>
        <authorList>
            <consortium name="The Broad Institute Genomics Platform"/>
            <consortium name="The Broad Institute Genome Sequencing Center for Infectious Disease"/>
            <person name="Wu L."/>
            <person name="Ma J."/>
        </authorList>
    </citation>
    <scope>NUCLEOTIDE SEQUENCE [LARGE SCALE GENOMIC DNA]</scope>
    <source>
        <strain evidence="3">JCM 30331</strain>
    </source>
</reference>
<comment type="caution">
    <text evidence="2">The sequence shown here is derived from an EMBL/GenBank/DDBJ whole genome shotgun (WGS) entry which is preliminary data.</text>
</comment>
<feature type="compositionally biased region" description="Basic and acidic residues" evidence="1">
    <location>
        <begin position="246"/>
        <end position="279"/>
    </location>
</feature>
<evidence type="ECO:0000313" key="3">
    <source>
        <dbReference type="Proteomes" id="UP000647587"/>
    </source>
</evidence>
<organism evidence="2 3">
    <name type="scientific">Deinococcus malanensis</name>
    <dbReference type="NCBI Taxonomy" id="1706855"/>
    <lineage>
        <taxon>Bacteria</taxon>
        <taxon>Thermotogati</taxon>
        <taxon>Deinococcota</taxon>
        <taxon>Deinococci</taxon>
        <taxon>Deinococcales</taxon>
        <taxon>Deinococcaceae</taxon>
        <taxon>Deinococcus</taxon>
    </lineage>
</organism>
<protein>
    <submittedName>
        <fullName evidence="2">Uncharacterized protein</fullName>
    </submittedName>
</protein>
<name>A0ABQ2EZ90_9DEIO</name>
<accession>A0ABQ2EZ90</accession>
<feature type="compositionally biased region" description="Basic and acidic residues" evidence="1">
    <location>
        <begin position="100"/>
        <end position="111"/>
    </location>
</feature>
<feature type="region of interest" description="Disordered" evidence="1">
    <location>
        <begin position="246"/>
        <end position="300"/>
    </location>
</feature>
<evidence type="ECO:0000313" key="2">
    <source>
        <dbReference type="EMBL" id="GGK33539.1"/>
    </source>
</evidence>
<dbReference type="Proteomes" id="UP000647587">
    <property type="component" value="Unassembled WGS sequence"/>
</dbReference>
<sequence>MTGVRTERQKAVDKAVKVFRQGVSTPHSGEKRKCLHVLLRLVETHQVVLSELDPSLPRRWDMELLKIRIGLAAPPDPSPESSSRTGQHHRPGPGASGPRASREHRAAHNESGHPGAAVDFEVLLFQHLEGAVRKRLLHGPRFSQGLLQAVAGTSAYPRLLAEAHALDVSNIGVGLGDQALMQWLDRILSRQGSRVKCRQVTQTLFDDLVSYCRFEYVTHTHEHRRAAQREKAQEEQRRIEEIRRQAAEARRDRERKAARERRKEEEARRKRDDEADRQRAQHSWYSSSETAGPAAGAHDTPDEAVAHAETFQHLSEARLYLTVARQQAGTRGSVRSFTRNGHFVVELSGPAALKDAVDLAYHRVWSDLQRNAETIRSEAAWVRDEAIRRAESVYAEQCEQAFWAAVDRYTS</sequence>